<dbReference type="PROSITE" id="PS50931">
    <property type="entry name" value="HTH_LYSR"/>
    <property type="match status" value="1"/>
</dbReference>
<dbReference type="FunFam" id="3.40.190.290:FF:000001">
    <property type="entry name" value="Transcriptional regulator, LysR family"/>
    <property type="match status" value="1"/>
</dbReference>
<dbReference type="InterPro" id="IPR036390">
    <property type="entry name" value="WH_DNA-bd_sf"/>
</dbReference>
<evidence type="ECO:0000313" key="7">
    <source>
        <dbReference type="Proteomes" id="UP000253204"/>
    </source>
</evidence>
<dbReference type="InterPro" id="IPR005119">
    <property type="entry name" value="LysR_subst-bd"/>
</dbReference>
<dbReference type="Pfam" id="PF00126">
    <property type="entry name" value="HTH_1"/>
    <property type="match status" value="1"/>
</dbReference>
<dbReference type="GO" id="GO:0003677">
    <property type="term" value="F:DNA binding"/>
    <property type="evidence" value="ECO:0007669"/>
    <property type="project" value="UniProtKB-KW"/>
</dbReference>
<dbReference type="AlphaFoldDB" id="A0A368TN15"/>
<dbReference type="InterPro" id="IPR036388">
    <property type="entry name" value="WH-like_DNA-bd_sf"/>
</dbReference>
<dbReference type="CDD" id="cd08422">
    <property type="entry name" value="PBP2_CrgA_like"/>
    <property type="match status" value="1"/>
</dbReference>
<comment type="similarity">
    <text evidence="1">Belongs to the LysR transcriptional regulatory family.</text>
</comment>
<accession>A0A368TN15</accession>
<feature type="domain" description="HTH lysR-type" evidence="5">
    <location>
        <begin position="1"/>
        <end position="58"/>
    </location>
</feature>
<dbReference type="SUPFAM" id="SSF46785">
    <property type="entry name" value="Winged helix' DNA-binding domain"/>
    <property type="match status" value="1"/>
</dbReference>
<dbReference type="PANTHER" id="PTHR30537">
    <property type="entry name" value="HTH-TYPE TRANSCRIPTIONAL REGULATOR"/>
    <property type="match status" value="1"/>
</dbReference>
<evidence type="ECO:0000256" key="3">
    <source>
        <dbReference type="ARBA" id="ARBA00023125"/>
    </source>
</evidence>
<dbReference type="Proteomes" id="UP000253204">
    <property type="component" value="Unassembled WGS sequence"/>
</dbReference>
<dbReference type="InterPro" id="IPR000847">
    <property type="entry name" value="LysR_HTH_N"/>
</dbReference>
<organism evidence="6 7">
    <name type="scientific">Vreelandella rituensis</name>
    <dbReference type="NCBI Taxonomy" id="2282306"/>
    <lineage>
        <taxon>Bacteria</taxon>
        <taxon>Pseudomonadati</taxon>
        <taxon>Pseudomonadota</taxon>
        <taxon>Gammaproteobacteria</taxon>
        <taxon>Oceanospirillales</taxon>
        <taxon>Halomonadaceae</taxon>
        <taxon>Vreelandella</taxon>
    </lineage>
</organism>
<dbReference type="SUPFAM" id="SSF53850">
    <property type="entry name" value="Periplasmic binding protein-like II"/>
    <property type="match status" value="1"/>
</dbReference>
<keyword evidence="2" id="KW-0805">Transcription regulation</keyword>
<dbReference type="InterPro" id="IPR058163">
    <property type="entry name" value="LysR-type_TF_proteobact-type"/>
</dbReference>
<gene>
    <name evidence="6" type="ORF">DU506_19430</name>
</gene>
<dbReference type="EMBL" id="QPIJ01000078">
    <property type="protein sequence ID" value="RCV85984.1"/>
    <property type="molecule type" value="Genomic_DNA"/>
</dbReference>
<dbReference type="Gene3D" id="1.10.10.10">
    <property type="entry name" value="Winged helix-like DNA-binding domain superfamily/Winged helix DNA-binding domain"/>
    <property type="match status" value="1"/>
</dbReference>
<evidence type="ECO:0000256" key="4">
    <source>
        <dbReference type="ARBA" id="ARBA00023163"/>
    </source>
</evidence>
<evidence type="ECO:0000313" key="6">
    <source>
        <dbReference type="EMBL" id="RCV85984.1"/>
    </source>
</evidence>
<comment type="caution">
    <text evidence="6">The sequence shown here is derived from an EMBL/GenBank/DDBJ whole genome shotgun (WGS) entry which is preliminary data.</text>
</comment>
<dbReference type="FunFam" id="1.10.10.10:FF:000001">
    <property type="entry name" value="LysR family transcriptional regulator"/>
    <property type="match status" value="1"/>
</dbReference>
<keyword evidence="3" id="KW-0238">DNA-binding</keyword>
<dbReference type="Gene3D" id="3.40.190.290">
    <property type="match status" value="1"/>
</dbReference>
<dbReference type="Pfam" id="PF03466">
    <property type="entry name" value="LysR_substrate"/>
    <property type="match status" value="1"/>
</dbReference>
<dbReference type="RefSeq" id="WP_114488520.1">
    <property type="nucleotide sequence ID" value="NZ_CBCSHM010000081.1"/>
</dbReference>
<evidence type="ECO:0000259" key="5">
    <source>
        <dbReference type="PROSITE" id="PS50931"/>
    </source>
</evidence>
<keyword evidence="4" id="KW-0804">Transcription</keyword>
<evidence type="ECO:0000256" key="2">
    <source>
        <dbReference type="ARBA" id="ARBA00023015"/>
    </source>
</evidence>
<evidence type="ECO:0000256" key="1">
    <source>
        <dbReference type="ARBA" id="ARBA00009437"/>
    </source>
</evidence>
<name>A0A368TN15_9GAMM</name>
<dbReference type="OrthoDB" id="9815676at2"/>
<protein>
    <submittedName>
        <fullName evidence="6">LysR family transcriptional regulator</fullName>
    </submittedName>
</protein>
<sequence length="318" mass="35907">MDLNALRVFERVAATGSFTAAARHFQRAVSSISRQIRGLEEAVGQPLLYRHTRAVTLTEAGWRYYEEVRDILDRLDVATQALTHPDAEPSGMLRINAPVAFGQRQIVPLLHRFQKRYPSLKAELQLNDHVVDPVREGHDVTFRVGKLSDSSLVARRLAPMNYVIAAAPSYLLTHGEPESPEALATHNCLLYQGEMGRQRWYFQAPDQASATPFEVIGNLYSNDAISLVHAALLGQGLVMFPTWLIADELKTGALVALLESWRCEVMPGRRDIHVLTTERRLRSRKVRVFLDYLFESLAPLPPWDRWREAVLTNSGRSS</sequence>
<keyword evidence="7" id="KW-1185">Reference proteome</keyword>
<dbReference type="GO" id="GO:0003700">
    <property type="term" value="F:DNA-binding transcription factor activity"/>
    <property type="evidence" value="ECO:0007669"/>
    <property type="project" value="InterPro"/>
</dbReference>
<proteinExistence type="inferred from homology"/>
<reference evidence="6 7" key="1">
    <citation type="submission" date="2018-07" db="EMBL/GenBank/DDBJ databases">
        <title>Halomonas rutogse sp. nov., isolated from Lake TangqianCo on Tibetan Plateau.</title>
        <authorList>
            <person name="Lu H."/>
            <person name="Xing P."/>
            <person name="Wu Q."/>
        </authorList>
    </citation>
    <scope>NUCLEOTIDE SEQUENCE [LARGE SCALE GENOMIC DNA]</scope>
    <source>
        <strain evidence="6 7">TQ8S</strain>
    </source>
</reference>
<dbReference type="PANTHER" id="PTHR30537:SF5">
    <property type="entry name" value="HTH-TYPE TRANSCRIPTIONAL ACTIVATOR TTDR-RELATED"/>
    <property type="match status" value="1"/>
</dbReference>